<dbReference type="PANTHER" id="PTHR33434:SF2">
    <property type="entry name" value="FATTY ACID-BINDING PROTEIN TM_1468"/>
    <property type="match status" value="1"/>
</dbReference>
<sequence>MRTAIMTDTNSGITTEEGKSLGIFVIPMPIIIDDKVYYEGINITEKEFYEALTGGKNLSTSQPSPGEVMDMWDSILESGDYDQVVYIPMSSGLSNSCSAAMGLALEYEDKVFVADNHRISVTMRESVLSAKELADEGKSGAEIKKALEDDAYNSSIYISVNTLEFLKKGGRITPAAAMIGTMLNIKPILTIQGEKLDSFAKARSMKKCQDKMLEALKSEIAGRFSHNDISRLKVGAAGAGLSEEEIENWLGMVKEAFPNAKVFYGPLSASIACHTGPGAVGIGISF</sequence>
<comment type="caution">
    <text evidence="2">The sequence shown here is derived from an EMBL/GenBank/DDBJ whole genome shotgun (WGS) entry which is preliminary data.</text>
</comment>
<dbReference type="InterPro" id="IPR003797">
    <property type="entry name" value="DegV"/>
</dbReference>
<proteinExistence type="predicted"/>
<keyword evidence="1" id="KW-0446">Lipid-binding</keyword>
<evidence type="ECO:0000313" key="3">
    <source>
        <dbReference type="Proteomes" id="UP001431199"/>
    </source>
</evidence>
<dbReference type="RefSeq" id="WP_022089303.1">
    <property type="nucleotide sequence ID" value="NZ_JAODBU010000002.1"/>
</dbReference>
<dbReference type="Pfam" id="PF02645">
    <property type="entry name" value="DegV"/>
    <property type="match status" value="1"/>
</dbReference>
<dbReference type="EMBL" id="JAODBU010000002">
    <property type="protein sequence ID" value="MCT7397588.1"/>
    <property type="molecule type" value="Genomic_DNA"/>
</dbReference>
<keyword evidence="3" id="KW-1185">Reference proteome</keyword>
<organism evidence="2 3">
    <name type="scientific">Eubacterium album</name>
    <dbReference type="NCBI Taxonomy" id="2978477"/>
    <lineage>
        <taxon>Bacteria</taxon>
        <taxon>Bacillati</taxon>
        <taxon>Bacillota</taxon>
        <taxon>Clostridia</taxon>
        <taxon>Eubacteriales</taxon>
        <taxon>Eubacteriaceae</taxon>
        <taxon>Eubacterium</taxon>
    </lineage>
</organism>
<protein>
    <submittedName>
        <fullName evidence="2">DegV family protein</fullName>
    </submittedName>
</protein>
<dbReference type="SUPFAM" id="SSF82549">
    <property type="entry name" value="DAK1/DegV-like"/>
    <property type="match status" value="1"/>
</dbReference>
<name>A0ABT2LWC3_9FIRM</name>
<dbReference type="NCBIfam" id="TIGR00762">
    <property type="entry name" value="DegV"/>
    <property type="match status" value="1"/>
</dbReference>
<dbReference type="Gene3D" id="3.30.1180.10">
    <property type="match status" value="1"/>
</dbReference>
<accession>A0ABT2LWC3</accession>
<reference evidence="2" key="1">
    <citation type="submission" date="2022-09" db="EMBL/GenBank/DDBJ databases">
        <title>Eubacterium sp. LFL-14 isolated from human feces.</title>
        <authorList>
            <person name="Liu F."/>
        </authorList>
    </citation>
    <scope>NUCLEOTIDE SEQUENCE</scope>
    <source>
        <strain evidence="2">LFL-14</strain>
    </source>
</reference>
<gene>
    <name evidence="2" type="ORF">N5B56_00635</name>
</gene>
<dbReference type="PROSITE" id="PS51482">
    <property type="entry name" value="DEGV"/>
    <property type="match status" value="1"/>
</dbReference>
<dbReference type="InterPro" id="IPR043168">
    <property type="entry name" value="DegV_C"/>
</dbReference>
<evidence type="ECO:0000256" key="1">
    <source>
        <dbReference type="ARBA" id="ARBA00023121"/>
    </source>
</evidence>
<evidence type="ECO:0000313" key="2">
    <source>
        <dbReference type="EMBL" id="MCT7397588.1"/>
    </source>
</evidence>
<dbReference type="Proteomes" id="UP001431199">
    <property type="component" value="Unassembled WGS sequence"/>
</dbReference>
<dbReference type="InterPro" id="IPR050270">
    <property type="entry name" value="DegV_domain_contain"/>
</dbReference>
<dbReference type="Gene3D" id="3.40.50.10170">
    <property type="match status" value="1"/>
</dbReference>
<dbReference type="PANTHER" id="PTHR33434">
    <property type="entry name" value="DEGV DOMAIN-CONTAINING PROTEIN DR_1986-RELATED"/>
    <property type="match status" value="1"/>
</dbReference>